<dbReference type="RefSeq" id="WP_184999809.1">
    <property type="nucleotide sequence ID" value="NZ_AYKG01000023.1"/>
</dbReference>
<dbReference type="SUPFAM" id="SSF53335">
    <property type="entry name" value="S-adenosyl-L-methionine-dependent methyltransferases"/>
    <property type="match status" value="1"/>
</dbReference>
<dbReference type="FunCoup" id="A0A423PRD4">
    <property type="interactions" value="44"/>
</dbReference>
<dbReference type="Gene3D" id="3.40.50.150">
    <property type="entry name" value="Vaccinia Virus protein VP39"/>
    <property type="match status" value="1"/>
</dbReference>
<dbReference type="GO" id="GO:0008757">
    <property type="term" value="F:S-adenosylmethionine-dependent methyltransferase activity"/>
    <property type="evidence" value="ECO:0007669"/>
    <property type="project" value="InterPro"/>
</dbReference>
<evidence type="ECO:0000313" key="3">
    <source>
        <dbReference type="Proteomes" id="UP000285310"/>
    </source>
</evidence>
<dbReference type="AlphaFoldDB" id="A0A423PRD4"/>
<proteinExistence type="predicted"/>
<protein>
    <recommendedName>
        <fullName evidence="1">Methyltransferase type 11 domain-containing protein</fullName>
    </recommendedName>
</protein>
<gene>
    <name evidence="2" type="ORF">SAJA_08490</name>
</gene>
<dbReference type="Proteomes" id="UP000285310">
    <property type="component" value="Unassembled WGS sequence"/>
</dbReference>
<comment type="caution">
    <text evidence="2">The sequence shown here is derived from an EMBL/GenBank/DDBJ whole genome shotgun (WGS) entry which is preliminary data.</text>
</comment>
<accession>A0A423PRD4</accession>
<dbReference type="Pfam" id="PF08241">
    <property type="entry name" value="Methyltransf_11"/>
    <property type="match status" value="1"/>
</dbReference>
<dbReference type="InterPro" id="IPR013216">
    <property type="entry name" value="Methyltransf_11"/>
</dbReference>
<organism evidence="2 3">
    <name type="scientific">Salinisphaera japonica YTM-1</name>
    <dbReference type="NCBI Taxonomy" id="1209778"/>
    <lineage>
        <taxon>Bacteria</taxon>
        <taxon>Pseudomonadati</taxon>
        <taxon>Pseudomonadota</taxon>
        <taxon>Gammaproteobacteria</taxon>
        <taxon>Salinisphaerales</taxon>
        <taxon>Salinisphaeraceae</taxon>
        <taxon>Salinisphaera</taxon>
    </lineage>
</organism>
<reference evidence="2 3" key="1">
    <citation type="submission" date="2013-10" db="EMBL/GenBank/DDBJ databases">
        <title>Salinisphaera japonica YTM-1 Genome Sequencing.</title>
        <authorList>
            <person name="Lai Q."/>
            <person name="Li C."/>
            <person name="Shao Z."/>
        </authorList>
    </citation>
    <scope>NUCLEOTIDE SEQUENCE [LARGE SCALE GENOMIC DNA]</scope>
    <source>
        <strain evidence="2 3">YTM-1</strain>
    </source>
</reference>
<feature type="domain" description="Methyltransferase type 11" evidence="1">
    <location>
        <begin position="72"/>
        <end position="115"/>
    </location>
</feature>
<evidence type="ECO:0000313" key="2">
    <source>
        <dbReference type="EMBL" id="ROO28150.1"/>
    </source>
</evidence>
<name>A0A423PRD4_9GAMM</name>
<dbReference type="EMBL" id="AYKG01000023">
    <property type="protein sequence ID" value="ROO28150.1"/>
    <property type="molecule type" value="Genomic_DNA"/>
</dbReference>
<evidence type="ECO:0000259" key="1">
    <source>
        <dbReference type="Pfam" id="PF08241"/>
    </source>
</evidence>
<sequence length="260" mass="29147">MQDDKRLQRPRQSYDGATIEDELLAAILPGLIGYRGLVVGPMAADRYTRLATATLRCWHLDRCLGPGVDIAYDGARLPIESNSVDVLVLSHALEASPDPHGLVRECARVLSHRGQWLSLVDNPMAPMRVAGKAWRGALLKPDTPPVPRAARLIDWLRLIEFETTDAWRYGPTVSWLAGSALAMDTPWLWPMGWMATGYALLARRRVSKRVPPGRRAEPRARPAIALARIARERSAGRARIRYHAGDDETSHHLHRRRLSR</sequence>
<dbReference type="InParanoid" id="A0A423PRD4"/>
<keyword evidence="3" id="KW-1185">Reference proteome</keyword>
<dbReference type="InterPro" id="IPR029063">
    <property type="entry name" value="SAM-dependent_MTases_sf"/>
</dbReference>